<sequence length="234" mass="26081">MSPASTMPVEQAGHKAATQPRSYSQPCELPKKCRSEALKVCKRDLFPHLAKSGQRERMLDPKESGVTMTSSHKISFSIIDILDPQKFNSKRASQLSTVAEKFPVANAEESSPADTEFRAVYAKTGEVADQPSPPFGHGAHDADQARLSPPVGAESFHTGKRDRDPEVPPHDPTPQKRRRPEQACAKPRRARTAFTYEQLVALENKFRTTRYLSVCERLNLALSLSLTETQVKIW</sequence>
<dbReference type="CDD" id="cd00086">
    <property type="entry name" value="homeodomain"/>
    <property type="match status" value="1"/>
</dbReference>
<name>H3D746_TETNG</name>
<reference evidence="7" key="3">
    <citation type="submission" date="2025-09" db="UniProtKB">
        <authorList>
            <consortium name="Ensembl"/>
        </authorList>
    </citation>
    <scope>IDENTIFICATION</scope>
</reference>
<evidence type="ECO:0000256" key="2">
    <source>
        <dbReference type="ARBA" id="ARBA00004123"/>
    </source>
</evidence>
<feature type="domain" description="Homeobox" evidence="6">
    <location>
        <begin position="185"/>
        <end position="234"/>
    </location>
</feature>
<dbReference type="Ensembl" id="ENSTNIT00000016550.1">
    <property type="protein sequence ID" value="ENSTNIP00000016337.1"/>
    <property type="gene ID" value="ENSTNIG00000013347.1"/>
</dbReference>
<dbReference type="SMART" id="SM00389">
    <property type="entry name" value="HOX"/>
    <property type="match status" value="1"/>
</dbReference>
<evidence type="ECO:0000256" key="5">
    <source>
        <dbReference type="SAM" id="MobiDB-lite"/>
    </source>
</evidence>
<dbReference type="HOGENOM" id="CLU_1187414_0_0_1"/>
<feature type="compositionally biased region" description="Basic and acidic residues" evidence="5">
    <location>
        <begin position="157"/>
        <end position="169"/>
    </location>
</feature>
<feature type="region of interest" description="Disordered" evidence="5">
    <location>
        <begin position="127"/>
        <end position="189"/>
    </location>
</feature>
<evidence type="ECO:0000259" key="6">
    <source>
        <dbReference type="PROSITE" id="PS50071"/>
    </source>
</evidence>
<protein>
    <submittedName>
        <fullName evidence="7">NK1 transcription factor related 2-like,a</fullName>
    </submittedName>
</protein>
<dbReference type="AlphaFoldDB" id="H3D746"/>
<dbReference type="Gene3D" id="1.10.10.60">
    <property type="entry name" value="Homeodomain-like"/>
    <property type="match status" value="1"/>
</dbReference>
<evidence type="ECO:0000313" key="8">
    <source>
        <dbReference type="Proteomes" id="UP000007303"/>
    </source>
</evidence>
<dbReference type="PROSITE" id="PS50071">
    <property type="entry name" value="HOMEOBOX_2"/>
    <property type="match status" value="1"/>
</dbReference>
<proteinExistence type="predicted"/>
<evidence type="ECO:0000256" key="4">
    <source>
        <dbReference type="RuleBase" id="RU000682"/>
    </source>
</evidence>
<dbReference type="GO" id="GO:0030154">
    <property type="term" value="P:cell differentiation"/>
    <property type="evidence" value="ECO:0007669"/>
    <property type="project" value="TreeGrafter"/>
</dbReference>
<keyword evidence="3 4" id="KW-0371">Homeobox</keyword>
<accession>H3D746</accession>
<dbReference type="PANTHER" id="PTHR24340:SF17">
    <property type="entry name" value="NK1 TRANSCRIPTION FACTOR-RELATED PROTEIN 2"/>
    <property type="match status" value="1"/>
</dbReference>
<dbReference type="Proteomes" id="UP000007303">
    <property type="component" value="Unassembled WGS sequence"/>
</dbReference>
<dbReference type="GO" id="GO:0005634">
    <property type="term" value="C:nucleus"/>
    <property type="evidence" value="ECO:0007669"/>
    <property type="project" value="UniProtKB-SubCell"/>
</dbReference>
<dbReference type="InterPro" id="IPR050394">
    <property type="entry name" value="Homeobox_NK-like"/>
</dbReference>
<evidence type="ECO:0000256" key="1">
    <source>
        <dbReference type="ARBA" id="ARBA00003263"/>
    </source>
</evidence>
<dbReference type="GO" id="GO:0000981">
    <property type="term" value="F:DNA-binding transcription factor activity, RNA polymerase II-specific"/>
    <property type="evidence" value="ECO:0007669"/>
    <property type="project" value="TreeGrafter"/>
</dbReference>
<dbReference type="InterPro" id="IPR009057">
    <property type="entry name" value="Homeodomain-like_sf"/>
</dbReference>
<organism evidence="7 8">
    <name type="scientific">Tetraodon nigroviridis</name>
    <name type="common">Spotted green pufferfish</name>
    <name type="synonym">Chelonodon nigroviridis</name>
    <dbReference type="NCBI Taxonomy" id="99883"/>
    <lineage>
        <taxon>Eukaryota</taxon>
        <taxon>Metazoa</taxon>
        <taxon>Chordata</taxon>
        <taxon>Craniata</taxon>
        <taxon>Vertebrata</taxon>
        <taxon>Euteleostomi</taxon>
        <taxon>Actinopterygii</taxon>
        <taxon>Neopterygii</taxon>
        <taxon>Teleostei</taxon>
        <taxon>Neoteleostei</taxon>
        <taxon>Acanthomorphata</taxon>
        <taxon>Eupercaria</taxon>
        <taxon>Tetraodontiformes</taxon>
        <taxon>Tetradontoidea</taxon>
        <taxon>Tetraodontidae</taxon>
        <taxon>Tetraodon</taxon>
    </lineage>
</organism>
<keyword evidence="3 4" id="KW-0539">Nucleus</keyword>
<comment type="function">
    <text evidence="1">Sequence-specific transcription factor which is part of a developmental regulatory system that provides cells with specific positional identities on the anterior-posterior axis.</text>
</comment>
<dbReference type="SUPFAM" id="SSF46689">
    <property type="entry name" value="Homeodomain-like"/>
    <property type="match status" value="1"/>
</dbReference>
<comment type="subcellular location">
    <subcellularLocation>
        <location evidence="2 3 4">Nucleus</location>
    </subcellularLocation>
</comment>
<reference evidence="8" key="1">
    <citation type="journal article" date="2004" name="Nature">
        <title>Genome duplication in the teleost fish Tetraodon nigroviridis reveals the early vertebrate proto-karyotype.</title>
        <authorList>
            <person name="Jaillon O."/>
            <person name="Aury J.-M."/>
            <person name="Brunet F."/>
            <person name="Petit J.-L."/>
            <person name="Stange-Thomann N."/>
            <person name="Mauceli E."/>
            <person name="Bouneau L."/>
            <person name="Fischer C."/>
            <person name="Ozouf-Costaz C."/>
            <person name="Bernot A."/>
            <person name="Nicaud S."/>
            <person name="Jaffe D."/>
            <person name="Fisher S."/>
            <person name="Lutfalla G."/>
            <person name="Dossat C."/>
            <person name="Segurens B."/>
            <person name="Dasilva C."/>
            <person name="Salanoubat M."/>
            <person name="Levy M."/>
            <person name="Boudet N."/>
            <person name="Castellano S."/>
            <person name="Anthouard V."/>
            <person name="Jubin C."/>
            <person name="Castelli V."/>
            <person name="Katinka M."/>
            <person name="Vacherie B."/>
            <person name="Biemont C."/>
            <person name="Skalli Z."/>
            <person name="Cattolico L."/>
            <person name="Poulain J."/>
            <person name="De Berardinis V."/>
            <person name="Cruaud C."/>
            <person name="Duprat S."/>
            <person name="Brottier P."/>
            <person name="Coutanceau J.-P."/>
            <person name="Gouzy J."/>
            <person name="Parra G."/>
            <person name="Lardier G."/>
            <person name="Chapple C."/>
            <person name="McKernan K.J."/>
            <person name="McEwan P."/>
            <person name="Bosak S."/>
            <person name="Kellis M."/>
            <person name="Volff J.-N."/>
            <person name="Guigo R."/>
            <person name="Zody M.C."/>
            <person name="Mesirov J."/>
            <person name="Lindblad-Toh K."/>
            <person name="Birren B."/>
            <person name="Nusbaum C."/>
            <person name="Kahn D."/>
            <person name="Robinson-Rechavi M."/>
            <person name="Laudet V."/>
            <person name="Schachter V."/>
            <person name="Quetier F."/>
            <person name="Saurin W."/>
            <person name="Scarpelli C."/>
            <person name="Wincker P."/>
            <person name="Lander E.S."/>
            <person name="Weissenbach J."/>
            <person name="Roest Crollius H."/>
        </authorList>
    </citation>
    <scope>NUCLEOTIDE SEQUENCE [LARGE SCALE GENOMIC DNA]</scope>
</reference>
<keyword evidence="3 4" id="KW-0238">DNA-binding</keyword>
<dbReference type="GO" id="GO:0000978">
    <property type="term" value="F:RNA polymerase II cis-regulatory region sequence-specific DNA binding"/>
    <property type="evidence" value="ECO:0007669"/>
    <property type="project" value="TreeGrafter"/>
</dbReference>
<evidence type="ECO:0000256" key="3">
    <source>
        <dbReference type="PROSITE-ProRule" id="PRU00108"/>
    </source>
</evidence>
<evidence type="ECO:0000313" key="7">
    <source>
        <dbReference type="Ensembl" id="ENSTNIP00000016337.1"/>
    </source>
</evidence>
<dbReference type="OMA" id="PNAERTT"/>
<dbReference type="GeneTree" id="ENSGT00940000162535"/>
<dbReference type="Pfam" id="PF00046">
    <property type="entry name" value="Homeodomain"/>
    <property type="match status" value="1"/>
</dbReference>
<dbReference type="InterPro" id="IPR001356">
    <property type="entry name" value="HD"/>
</dbReference>
<dbReference type="PANTHER" id="PTHR24340">
    <property type="entry name" value="HOMEOBOX PROTEIN NKX"/>
    <property type="match status" value="1"/>
</dbReference>
<keyword evidence="8" id="KW-1185">Reference proteome</keyword>
<reference evidence="7" key="2">
    <citation type="submission" date="2025-08" db="UniProtKB">
        <authorList>
            <consortium name="Ensembl"/>
        </authorList>
    </citation>
    <scope>IDENTIFICATION</scope>
</reference>
<feature type="region of interest" description="Disordered" evidence="5">
    <location>
        <begin position="1"/>
        <end position="27"/>
    </location>
</feature>